<protein>
    <submittedName>
        <fullName evidence="1">Uncharacterized protein</fullName>
    </submittedName>
</protein>
<name>A0AA38HPD9_9CUCU</name>
<sequence length="146" mass="16415">MRTQGFIYFTYQQFEEKPFKSPLQGIYRELDLSTVKENLRGQGVIPFDLHKCTQGSVDGERKKRLLPLVLVQTSRTERQMVLEMKNISVNIALVNAKVSDLLHCGPRAVKCGEGHLTALCSKALDSPASCLNFCEASTADYQGRKY</sequence>
<comment type="caution">
    <text evidence="1">The sequence shown here is derived from an EMBL/GenBank/DDBJ whole genome shotgun (WGS) entry which is preliminary data.</text>
</comment>
<evidence type="ECO:0000313" key="1">
    <source>
        <dbReference type="EMBL" id="KAJ3639014.1"/>
    </source>
</evidence>
<dbReference type="EMBL" id="JALNTZ010000077">
    <property type="protein sequence ID" value="KAJ3639014.1"/>
    <property type="molecule type" value="Genomic_DNA"/>
</dbReference>
<dbReference type="Proteomes" id="UP001168821">
    <property type="component" value="Unassembled WGS sequence"/>
</dbReference>
<proteinExistence type="predicted"/>
<evidence type="ECO:0000313" key="2">
    <source>
        <dbReference type="Proteomes" id="UP001168821"/>
    </source>
</evidence>
<reference evidence="1" key="1">
    <citation type="journal article" date="2023" name="G3 (Bethesda)">
        <title>Whole genome assemblies of Zophobas morio and Tenebrio molitor.</title>
        <authorList>
            <person name="Kaur S."/>
            <person name="Stinson S.A."/>
            <person name="diCenzo G.C."/>
        </authorList>
    </citation>
    <scope>NUCLEOTIDE SEQUENCE</scope>
    <source>
        <strain evidence="1">QUZm001</strain>
    </source>
</reference>
<gene>
    <name evidence="1" type="ORF">Zmor_024824</name>
</gene>
<organism evidence="1 2">
    <name type="scientific">Zophobas morio</name>
    <dbReference type="NCBI Taxonomy" id="2755281"/>
    <lineage>
        <taxon>Eukaryota</taxon>
        <taxon>Metazoa</taxon>
        <taxon>Ecdysozoa</taxon>
        <taxon>Arthropoda</taxon>
        <taxon>Hexapoda</taxon>
        <taxon>Insecta</taxon>
        <taxon>Pterygota</taxon>
        <taxon>Neoptera</taxon>
        <taxon>Endopterygota</taxon>
        <taxon>Coleoptera</taxon>
        <taxon>Polyphaga</taxon>
        <taxon>Cucujiformia</taxon>
        <taxon>Tenebrionidae</taxon>
        <taxon>Zophobas</taxon>
    </lineage>
</organism>
<dbReference type="AlphaFoldDB" id="A0AA38HPD9"/>
<accession>A0AA38HPD9</accession>
<keyword evidence="2" id="KW-1185">Reference proteome</keyword>